<reference evidence="2" key="1">
    <citation type="journal article" date="2020" name="bioRxiv">
        <title>A rank-normalized archaeal taxonomy based on genome phylogeny resolves widespread incomplete and uneven classifications.</title>
        <authorList>
            <person name="Rinke C."/>
            <person name="Chuvochina M."/>
            <person name="Mussig A.J."/>
            <person name="Chaumeil P.-A."/>
            <person name="Waite D.W."/>
            <person name="Whitman W.B."/>
            <person name="Parks D.H."/>
            <person name="Hugenholtz P."/>
        </authorList>
    </citation>
    <scope>NUCLEOTIDE SEQUENCE [LARGE SCALE GENOMIC DNA]</scope>
</reference>
<sequence length="136" mass="15791">MGEAEIWPTIMHKWLNGTTDCHRECPRCRLNIPVYHTIARTLSETKLDGAKIELVDLGHRIFRETGQTPWLGTIKADLLRGGNSLIFTTKNLHIGYKLISRLGRWETAQNPNILMPHYENRLGEEMQKNKRKSKRD</sequence>
<accession>A0A7J4J562</accession>
<dbReference type="AlphaFoldDB" id="A0A7J4J562"/>
<protein>
    <submittedName>
        <fullName evidence="1">Uncharacterized protein</fullName>
    </submittedName>
</protein>
<organism evidence="1 2">
    <name type="scientific">Candidatus Iainarchaeum sp</name>
    <dbReference type="NCBI Taxonomy" id="3101447"/>
    <lineage>
        <taxon>Archaea</taxon>
        <taxon>Candidatus Iainarchaeota</taxon>
        <taxon>Candidatus Iainarchaeia</taxon>
        <taxon>Candidatus Iainarchaeales</taxon>
        <taxon>Candidatus Iainarchaeaceae</taxon>
        <taxon>Candidatus Iainarchaeum</taxon>
    </lineage>
</organism>
<name>A0A7J4J562_9ARCH</name>
<comment type="caution">
    <text evidence="1">The sequence shown here is derived from an EMBL/GenBank/DDBJ whole genome shotgun (WGS) entry which is preliminary data.</text>
</comment>
<dbReference type="EMBL" id="DUGC01000110">
    <property type="protein sequence ID" value="HIH10356.1"/>
    <property type="molecule type" value="Genomic_DNA"/>
</dbReference>
<dbReference type="Proteomes" id="UP000565078">
    <property type="component" value="Unassembled WGS sequence"/>
</dbReference>
<evidence type="ECO:0000313" key="2">
    <source>
        <dbReference type="Proteomes" id="UP000565078"/>
    </source>
</evidence>
<proteinExistence type="predicted"/>
<evidence type="ECO:0000313" key="1">
    <source>
        <dbReference type="EMBL" id="HIH10356.1"/>
    </source>
</evidence>
<gene>
    <name evidence="1" type="ORF">HA254_06865</name>
</gene>